<evidence type="ECO:0000256" key="2">
    <source>
        <dbReference type="ARBA" id="ARBA00022448"/>
    </source>
</evidence>
<evidence type="ECO:0000256" key="7">
    <source>
        <dbReference type="SAM" id="MobiDB-lite"/>
    </source>
</evidence>
<evidence type="ECO:0000256" key="3">
    <source>
        <dbReference type="ARBA" id="ARBA00022475"/>
    </source>
</evidence>
<dbReference type="EMBL" id="JBHSBM010000008">
    <property type="protein sequence ID" value="MFC4057179.1"/>
    <property type="molecule type" value="Genomic_DNA"/>
</dbReference>
<comment type="subcellular location">
    <subcellularLocation>
        <location evidence="1">Cell membrane</location>
        <topology evidence="1">Multi-pass membrane protein</topology>
    </subcellularLocation>
</comment>
<feature type="transmembrane region" description="Helical" evidence="8">
    <location>
        <begin position="470"/>
        <end position="489"/>
    </location>
</feature>
<keyword evidence="5 8" id="KW-1133">Transmembrane helix</keyword>
<feature type="transmembrane region" description="Helical" evidence="8">
    <location>
        <begin position="202"/>
        <end position="219"/>
    </location>
</feature>
<dbReference type="InterPro" id="IPR036259">
    <property type="entry name" value="MFS_trans_sf"/>
</dbReference>
<keyword evidence="6 8" id="KW-0472">Membrane</keyword>
<comment type="caution">
    <text evidence="10">The sequence shown here is derived from an EMBL/GenBank/DDBJ whole genome shotgun (WGS) entry which is preliminary data.</text>
</comment>
<keyword evidence="11" id="KW-1185">Reference proteome</keyword>
<protein>
    <submittedName>
        <fullName evidence="10">MFS transporter</fullName>
    </submittedName>
</protein>
<dbReference type="RefSeq" id="WP_377285131.1">
    <property type="nucleotide sequence ID" value="NZ_JBHSBM010000008.1"/>
</dbReference>
<dbReference type="Gene3D" id="1.20.1250.20">
    <property type="entry name" value="MFS general substrate transporter like domains"/>
    <property type="match status" value="1"/>
</dbReference>
<keyword evidence="4 8" id="KW-0812">Transmembrane</keyword>
<feature type="transmembrane region" description="Helical" evidence="8">
    <location>
        <begin position="107"/>
        <end position="128"/>
    </location>
</feature>
<organism evidence="10 11">
    <name type="scientific">Planomonospora corallina</name>
    <dbReference type="NCBI Taxonomy" id="1806052"/>
    <lineage>
        <taxon>Bacteria</taxon>
        <taxon>Bacillati</taxon>
        <taxon>Actinomycetota</taxon>
        <taxon>Actinomycetes</taxon>
        <taxon>Streptosporangiales</taxon>
        <taxon>Streptosporangiaceae</taxon>
        <taxon>Planomonospora</taxon>
    </lineage>
</organism>
<evidence type="ECO:0000256" key="5">
    <source>
        <dbReference type="ARBA" id="ARBA00022989"/>
    </source>
</evidence>
<keyword evidence="2" id="KW-0813">Transport</keyword>
<name>A0ABV8HZ28_9ACTN</name>
<feature type="transmembrane region" description="Helical" evidence="8">
    <location>
        <begin position="53"/>
        <end position="70"/>
    </location>
</feature>
<dbReference type="PROSITE" id="PS50850">
    <property type="entry name" value="MFS"/>
    <property type="match status" value="1"/>
</dbReference>
<evidence type="ECO:0000313" key="11">
    <source>
        <dbReference type="Proteomes" id="UP001595850"/>
    </source>
</evidence>
<keyword evidence="3" id="KW-1003">Cell membrane</keyword>
<dbReference type="PANTHER" id="PTHR42718:SF47">
    <property type="entry name" value="METHYL VIOLOGEN RESISTANCE PROTEIN SMVA"/>
    <property type="match status" value="1"/>
</dbReference>
<feature type="transmembrane region" description="Helical" evidence="8">
    <location>
        <begin position="231"/>
        <end position="248"/>
    </location>
</feature>
<proteinExistence type="predicted"/>
<evidence type="ECO:0000256" key="6">
    <source>
        <dbReference type="ARBA" id="ARBA00023136"/>
    </source>
</evidence>
<evidence type="ECO:0000259" key="9">
    <source>
        <dbReference type="PROSITE" id="PS50850"/>
    </source>
</evidence>
<dbReference type="SUPFAM" id="SSF103473">
    <property type="entry name" value="MFS general substrate transporter"/>
    <property type="match status" value="1"/>
</dbReference>
<feature type="transmembrane region" description="Helical" evidence="8">
    <location>
        <begin position="403"/>
        <end position="422"/>
    </location>
</feature>
<sequence>MAGDVQIRAGRREWSALVVLALPTLLVSIDIFVLLLALPSISAELEAGGTQQLWLVDVYGFMVAGLLVTMGNLGDRIGHRRLLLIGVAAFGVASVAAAYSTGPETLIAARALLGVAGAALGPTTLALISNMFRDEKERGLAISVWAACFSIGAIVGPVIGGVMLEHFWWGSVFLLAVPPMAITLVLAPLLLPESTGERGGRVDLGSVALSLLAVLPFVYGVKELARHGWRTGPALALAVGVFFAVRFLRRQRRLADPLLDLSLFRSGAFNTALVSMFFYTMLTGTTMMFITQFFPSVAGMSPMEAGLGLLPGLALGILSLMAAPVLSTRVPPFRLVAGGLLLTVAGLAMVALSDGAAGLVAGFAVWCVGGGPLLTLGTGLVVGSVPPEKSGTASALSQISNEFGYAVGIATVGTVGTVVYRARLPHDMPAQVAEPVRESLARAVAAAEGLPGGAGGDLAASARAAFTDGLHAVAAVGAVLLLGVALLNARTTKLPVPGQALAPRPVAGDPPTADLQA</sequence>
<feature type="transmembrane region" description="Helical" evidence="8">
    <location>
        <begin position="82"/>
        <end position="101"/>
    </location>
</feature>
<feature type="transmembrane region" description="Helical" evidence="8">
    <location>
        <begin position="16"/>
        <end position="41"/>
    </location>
</feature>
<feature type="domain" description="Major facilitator superfamily (MFS) profile" evidence="9">
    <location>
        <begin position="16"/>
        <end position="492"/>
    </location>
</feature>
<dbReference type="PANTHER" id="PTHR42718">
    <property type="entry name" value="MAJOR FACILITATOR SUPERFAMILY MULTIDRUG TRANSPORTER MFSC"/>
    <property type="match status" value="1"/>
</dbReference>
<feature type="region of interest" description="Disordered" evidence="7">
    <location>
        <begin position="498"/>
        <end position="517"/>
    </location>
</feature>
<evidence type="ECO:0000256" key="4">
    <source>
        <dbReference type="ARBA" id="ARBA00022692"/>
    </source>
</evidence>
<feature type="transmembrane region" description="Helical" evidence="8">
    <location>
        <begin position="359"/>
        <end position="382"/>
    </location>
</feature>
<dbReference type="CDD" id="cd17321">
    <property type="entry name" value="MFS_MMR_MDR_like"/>
    <property type="match status" value="1"/>
</dbReference>
<feature type="transmembrane region" description="Helical" evidence="8">
    <location>
        <begin position="333"/>
        <end position="353"/>
    </location>
</feature>
<dbReference type="InterPro" id="IPR011701">
    <property type="entry name" value="MFS"/>
</dbReference>
<accession>A0ABV8HZ28</accession>
<dbReference type="Proteomes" id="UP001595850">
    <property type="component" value="Unassembled WGS sequence"/>
</dbReference>
<evidence type="ECO:0000256" key="8">
    <source>
        <dbReference type="SAM" id="Phobius"/>
    </source>
</evidence>
<evidence type="ECO:0000256" key="1">
    <source>
        <dbReference type="ARBA" id="ARBA00004651"/>
    </source>
</evidence>
<reference evidence="11" key="1">
    <citation type="journal article" date="2019" name="Int. J. Syst. Evol. Microbiol.">
        <title>The Global Catalogue of Microorganisms (GCM) 10K type strain sequencing project: providing services to taxonomists for standard genome sequencing and annotation.</title>
        <authorList>
            <consortium name="The Broad Institute Genomics Platform"/>
            <consortium name="The Broad Institute Genome Sequencing Center for Infectious Disease"/>
            <person name="Wu L."/>
            <person name="Ma J."/>
        </authorList>
    </citation>
    <scope>NUCLEOTIDE SEQUENCE [LARGE SCALE GENOMIC DNA]</scope>
    <source>
        <strain evidence="11">TBRC 4489</strain>
    </source>
</reference>
<feature type="transmembrane region" description="Helical" evidence="8">
    <location>
        <begin position="306"/>
        <end position="326"/>
    </location>
</feature>
<dbReference type="InterPro" id="IPR020846">
    <property type="entry name" value="MFS_dom"/>
</dbReference>
<gene>
    <name evidence="10" type="ORF">ACFOWE_02670</name>
</gene>
<dbReference type="Pfam" id="PF07690">
    <property type="entry name" value="MFS_1"/>
    <property type="match status" value="1"/>
</dbReference>
<evidence type="ECO:0000313" key="10">
    <source>
        <dbReference type="EMBL" id="MFC4057179.1"/>
    </source>
</evidence>
<feature type="transmembrane region" description="Helical" evidence="8">
    <location>
        <begin position="269"/>
        <end position="294"/>
    </location>
</feature>
<feature type="transmembrane region" description="Helical" evidence="8">
    <location>
        <begin position="140"/>
        <end position="160"/>
    </location>
</feature>
<feature type="transmembrane region" description="Helical" evidence="8">
    <location>
        <begin position="166"/>
        <end position="190"/>
    </location>
</feature>